<feature type="binding site" evidence="3">
    <location>
        <position position="145"/>
    </location>
    <ligand>
        <name>a divalent metal cation</name>
        <dbReference type="ChEBI" id="CHEBI:60240"/>
    </ligand>
</feature>
<feature type="binding site" evidence="3">
    <location>
        <position position="149"/>
    </location>
    <ligand>
        <name>a divalent metal cation</name>
        <dbReference type="ChEBI" id="CHEBI:60240"/>
    </ligand>
</feature>
<evidence type="ECO:0000313" key="5">
    <source>
        <dbReference type="Proteomes" id="UP000199233"/>
    </source>
</evidence>
<dbReference type="RefSeq" id="WP_093280824.1">
    <property type="nucleotide sequence ID" value="NZ_FOFS01000001.1"/>
</dbReference>
<dbReference type="InterPro" id="IPR007837">
    <property type="entry name" value="DinB"/>
</dbReference>
<dbReference type="PANTHER" id="PTHR37302">
    <property type="entry name" value="SLR1116 PROTEIN"/>
    <property type="match status" value="1"/>
</dbReference>
<evidence type="ECO:0000256" key="3">
    <source>
        <dbReference type="PIRSR" id="PIRSR607837-1"/>
    </source>
</evidence>
<evidence type="ECO:0000313" key="4">
    <source>
        <dbReference type="EMBL" id="SEP69441.1"/>
    </source>
</evidence>
<evidence type="ECO:0000256" key="2">
    <source>
        <dbReference type="ARBA" id="ARBA00022723"/>
    </source>
</evidence>
<reference evidence="4 5" key="1">
    <citation type="submission" date="2016-10" db="EMBL/GenBank/DDBJ databases">
        <authorList>
            <person name="de Groot N.N."/>
        </authorList>
    </citation>
    <scope>NUCLEOTIDE SEQUENCE [LARGE SCALE GENOMIC DNA]</scope>
    <source>
        <strain evidence="4 5">DSM 25927</strain>
    </source>
</reference>
<dbReference type="EMBL" id="FOFS01000001">
    <property type="protein sequence ID" value="SEP69441.1"/>
    <property type="molecule type" value="Genomic_DNA"/>
</dbReference>
<proteinExistence type="inferred from homology"/>
<feature type="binding site" evidence="3">
    <location>
        <position position="49"/>
    </location>
    <ligand>
        <name>a divalent metal cation</name>
        <dbReference type="ChEBI" id="CHEBI:60240"/>
    </ligand>
</feature>
<dbReference type="InterPro" id="IPR034660">
    <property type="entry name" value="DinB/YfiT-like"/>
</dbReference>
<dbReference type="PANTHER" id="PTHR37302:SF1">
    <property type="entry name" value="PROTEIN DINB"/>
    <property type="match status" value="1"/>
</dbReference>
<accession>A0A1H8ZYW1</accession>
<protein>
    <submittedName>
        <fullName evidence="4">Uncharacterized damage-inducible protein DinB (Forms a four-helix bundle)</fullName>
    </submittedName>
</protein>
<evidence type="ECO:0000256" key="1">
    <source>
        <dbReference type="ARBA" id="ARBA00008635"/>
    </source>
</evidence>
<organism evidence="4 5">
    <name type="scientific">Solimonas aquatica</name>
    <dbReference type="NCBI Taxonomy" id="489703"/>
    <lineage>
        <taxon>Bacteria</taxon>
        <taxon>Pseudomonadati</taxon>
        <taxon>Pseudomonadota</taxon>
        <taxon>Gammaproteobacteria</taxon>
        <taxon>Nevskiales</taxon>
        <taxon>Nevskiaceae</taxon>
        <taxon>Solimonas</taxon>
    </lineage>
</organism>
<dbReference type="OrthoDB" id="9807509at2"/>
<gene>
    <name evidence="4" type="ORF">SAMN04488038_101207</name>
</gene>
<sequence length="177" mass="19799">MDIAHFARLAAYNRWMNDKVFDAAQALGEDAAHEAMGAFFGSILGTLNHLAVADTVWLQRLARHPAAFASLAPVRSLPTPSALNQMLFDSLATLRPYRQLLDETLIGFCEELKGEQLDAPFDYQSMKGQPYRKRLSDVLLHVFNHQTHHRGQVTTLLMQRGVDPGATDLILMVPEWG</sequence>
<dbReference type="Gene3D" id="1.20.120.450">
    <property type="entry name" value="dinb family like domain"/>
    <property type="match status" value="1"/>
</dbReference>
<name>A0A1H8ZYW1_9GAMM</name>
<keyword evidence="5" id="KW-1185">Reference proteome</keyword>
<dbReference type="SUPFAM" id="SSF109854">
    <property type="entry name" value="DinB/YfiT-like putative metalloenzymes"/>
    <property type="match status" value="1"/>
</dbReference>
<dbReference type="GO" id="GO:0046872">
    <property type="term" value="F:metal ion binding"/>
    <property type="evidence" value="ECO:0007669"/>
    <property type="project" value="UniProtKB-KW"/>
</dbReference>
<keyword evidence="2 3" id="KW-0479">Metal-binding</keyword>
<comment type="similarity">
    <text evidence="1">Belongs to the DinB family.</text>
</comment>
<dbReference type="Pfam" id="PF05163">
    <property type="entry name" value="DinB"/>
    <property type="match status" value="1"/>
</dbReference>
<dbReference type="Proteomes" id="UP000199233">
    <property type="component" value="Unassembled WGS sequence"/>
</dbReference>
<dbReference type="AlphaFoldDB" id="A0A1H8ZYW1"/>